<organism evidence="4 5">
    <name type="scientific">Spirosoma utsteinense</name>
    <dbReference type="NCBI Taxonomy" id="2585773"/>
    <lineage>
        <taxon>Bacteria</taxon>
        <taxon>Pseudomonadati</taxon>
        <taxon>Bacteroidota</taxon>
        <taxon>Cytophagia</taxon>
        <taxon>Cytophagales</taxon>
        <taxon>Cytophagaceae</taxon>
        <taxon>Spirosoma</taxon>
    </lineage>
</organism>
<dbReference type="InterPro" id="IPR013320">
    <property type="entry name" value="ConA-like_dom_sf"/>
</dbReference>
<keyword evidence="5" id="KW-1185">Reference proteome</keyword>
<dbReference type="CDD" id="cd08023">
    <property type="entry name" value="GH16_laminarinase_like"/>
    <property type="match status" value="1"/>
</dbReference>
<accession>A0ABR6W5K8</accession>
<dbReference type="PROSITE" id="PS51257">
    <property type="entry name" value="PROKAR_LIPOPROTEIN"/>
    <property type="match status" value="1"/>
</dbReference>
<comment type="caution">
    <text evidence="4">The sequence shown here is derived from an EMBL/GenBank/DDBJ whole genome shotgun (WGS) entry which is preliminary data.</text>
</comment>
<dbReference type="PANTHER" id="PTHR10963:SF55">
    <property type="entry name" value="GLYCOSIDE HYDROLASE FAMILY 16 PROTEIN"/>
    <property type="match status" value="1"/>
</dbReference>
<reference evidence="4 5" key="1">
    <citation type="submission" date="2019-06" db="EMBL/GenBank/DDBJ databases">
        <title>Spirosoma utsteinense sp. nov. isolated from Antarctic ice-free soils.</title>
        <authorList>
            <person name="Tahon G."/>
        </authorList>
    </citation>
    <scope>NUCLEOTIDE SEQUENCE [LARGE SCALE GENOMIC DNA]</scope>
    <source>
        <strain evidence="4 5">LMG 31447</strain>
    </source>
</reference>
<sequence>MKTLSLSLMNAVLLAILLACKGPETTVPTVQPPVVVAPPVSTTTVPGVVTPVARKLVWADEFDKNGLPDSTKWGYDVGGNGWGNNELQFYTKERKENARIEKGNLIIEAHKESYQGRNYTSARLLTQKTATWRYGRMEVRAKLPSGLGTWPAIWMLGENIPTAGWPLCGEIDIMEHVGYEEGVVHGTLHTEAYNHGKGTQKEGKTTVPTATSAFHVYAIDWTRNQIDFYVDDQKYYSMNAQTTGGTQQQWPFTQPFFMILNLAVGGNWGGQKGVDERIWPQRMEVDYVRVYQ</sequence>
<gene>
    <name evidence="4" type="ORF">FH603_2397</name>
</gene>
<keyword evidence="2" id="KW-0732">Signal</keyword>
<dbReference type="PANTHER" id="PTHR10963">
    <property type="entry name" value="GLYCOSYL HYDROLASE-RELATED"/>
    <property type="match status" value="1"/>
</dbReference>
<evidence type="ECO:0000313" key="4">
    <source>
        <dbReference type="EMBL" id="MBC3791888.1"/>
    </source>
</evidence>
<dbReference type="PROSITE" id="PS51762">
    <property type="entry name" value="GH16_2"/>
    <property type="match status" value="1"/>
</dbReference>
<feature type="signal peptide" evidence="2">
    <location>
        <begin position="1"/>
        <end position="21"/>
    </location>
</feature>
<evidence type="ECO:0000256" key="2">
    <source>
        <dbReference type="SAM" id="SignalP"/>
    </source>
</evidence>
<dbReference type="Gene3D" id="2.60.120.200">
    <property type="match status" value="1"/>
</dbReference>
<dbReference type="Pfam" id="PF00722">
    <property type="entry name" value="Glyco_hydro_16"/>
    <property type="match status" value="1"/>
</dbReference>
<feature type="domain" description="GH16" evidence="3">
    <location>
        <begin position="38"/>
        <end position="292"/>
    </location>
</feature>
<feature type="chain" id="PRO_5047169714" evidence="2">
    <location>
        <begin position="22"/>
        <end position="292"/>
    </location>
</feature>
<dbReference type="RefSeq" id="WP_186737668.1">
    <property type="nucleotide sequence ID" value="NZ_VFIA01000012.1"/>
</dbReference>
<comment type="similarity">
    <text evidence="1">Belongs to the glycosyl hydrolase 16 family.</text>
</comment>
<dbReference type="InterPro" id="IPR050546">
    <property type="entry name" value="Glycosyl_Hydrlase_16"/>
</dbReference>
<dbReference type="SUPFAM" id="SSF49899">
    <property type="entry name" value="Concanavalin A-like lectins/glucanases"/>
    <property type="match status" value="1"/>
</dbReference>
<evidence type="ECO:0000259" key="3">
    <source>
        <dbReference type="PROSITE" id="PS51762"/>
    </source>
</evidence>
<protein>
    <submittedName>
        <fullName evidence="4">Beta-glucanase (GH16 family)</fullName>
    </submittedName>
</protein>
<dbReference type="Proteomes" id="UP000700732">
    <property type="component" value="Unassembled WGS sequence"/>
</dbReference>
<evidence type="ECO:0000256" key="1">
    <source>
        <dbReference type="ARBA" id="ARBA00006865"/>
    </source>
</evidence>
<evidence type="ECO:0000313" key="5">
    <source>
        <dbReference type="Proteomes" id="UP000700732"/>
    </source>
</evidence>
<dbReference type="InterPro" id="IPR000757">
    <property type="entry name" value="Beta-glucanase-like"/>
</dbReference>
<dbReference type="EMBL" id="VFIA01000012">
    <property type="protein sequence ID" value="MBC3791888.1"/>
    <property type="molecule type" value="Genomic_DNA"/>
</dbReference>
<name>A0ABR6W5K8_9BACT</name>
<proteinExistence type="inferred from homology"/>